<dbReference type="InterPro" id="IPR015500">
    <property type="entry name" value="Peptidase_S8_subtilisin-rel"/>
</dbReference>
<dbReference type="Proteomes" id="UP000198619">
    <property type="component" value="Unassembled WGS sequence"/>
</dbReference>
<dbReference type="GO" id="GO:0004252">
    <property type="term" value="F:serine-type endopeptidase activity"/>
    <property type="evidence" value="ECO:0007669"/>
    <property type="project" value="UniProtKB-UniRule"/>
</dbReference>
<dbReference type="CDD" id="cd07478">
    <property type="entry name" value="Peptidases_S8_CspA-like"/>
    <property type="match status" value="2"/>
</dbReference>
<feature type="domain" description="Csp protease B prodomain" evidence="9">
    <location>
        <begin position="5"/>
        <end position="95"/>
    </location>
</feature>
<evidence type="ECO:0000256" key="4">
    <source>
        <dbReference type="ARBA" id="ARBA00022825"/>
    </source>
</evidence>
<evidence type="ECO:0000313" key="11">
    <source>
        <dbReference type="Proteomes" id="UP000198619"/>
    </source>
</evidence>
<feature type="domain" description="Peptidase S8/S53" evidence="8">
    <location>
        <begin position="121"/>
        <end position="294"/>
    </location>
</feature>
<dbReference type="PROSITE" id="PS00138">
    <property type="entry name" value="SUBTILASE_SER"/>
    <property type="match status" value="1"/>
</dbReference>
<dbReference type="PRINTS" id="PR00723">
    <property type="entry name" value="SUBTILISIN"/>
</dbReference>
<dbReference type="InterPro" id="IPR023828">
    <property type="entry name" value="Peptidase_S8_Ser-AS"/>
</dbReference>
<protein>
    <submittedName>
        <fullName evidence="10">Subtilase family protein</fullName>
    </submittedName>
</protein>
<evidence type="ECO:0000256" key="5">
    <source>
        <dbReference type="PIRSR" id="PIRSR615500-1"/>
    </source>
</evidence>
<dbReference type="STRING" id="84698.SAMN04488528_101481"/>
<keyword evidence="3 6" id="KW-0378">Hydrolase</keyword>
<dbReference type="EMBL" id="FOKI01000014">
    <property type="protein sequence ID" value="SFB15493.1"/>
    <property type="molecule type" value="Genomic_DNA"/>
</dbReference>
<organism evidence="10 11">
    <name type="scientific">Clostridium frigidicarnis</name>
    <dbReference type="NCBI Taxonomy" id="84698"/>
    <lineage>
        <taxon>Bacteria</taxon>
        <taxon>Bacillati</taxon>
        <taxon>Bacillota</taxon>
        <taxon>Clostridia</taxon>
        <taxon>Eubacteriales</taxon>
        <taxon>Clostridiaceae</taxon>
        <taxon>Clostridium</taxon>
    </lineage>
</organism>
<gene>
    <name evidence="10" type="ORF">SAMN04488528_101481</name>
</gene>
<evidence type="ECO:0000256" key="7">
    <source>
        <dbReference type="RuleBase" id="RU003355"/>
    </source>
</evidence>
<dbReference type="Pfam" id="PF00082">
    <property type="entry name" value="Peptidase_S8"/>
    <property type="match status" value="4"/>
</dbReference>
<dbReference type="InterPro" id="IPR022398">
    <property type="entry name" value="Peptidase_S8_His-AS"/>
</dbReference>
<dbReference type="Gene3D" id="3.40.50.200">
    <property type="entry name" value="Peptidase S8/S53 domain"/>
    <property type="match status" value="2"/>
</dbReference>
<dbReference type="PROSITE" id="PS00137">
    <property type="entry name" value="SUBTILASE_HIS"/>
    <property type="match status" value="1"/>
</dbReference>
<keyword evidence="2 6" id="KW-0645">Protease</keyword>
<evidence type="ECO:0000256" key="2">
    <source>
        <dbReference type="ARBA" id="ARBA00022670"/>
    </source>
</evidence>
<keyword evidence="11" id="KW-1185">Reference proteome</keyword>
<sequence length="1175" mass="130105">MITIKGDALLGLIQNLPPNLRETLIKRVQREKFLQGKLEFMAIVGDNVDKVDKSVDKVGGTFENLGFGFGIITLPVDNLENLAQIEGVGYVELPQTLYTTEFSSNKASCIPDLWDLYKLTGKGVMVGVLDSGIDYLHPAFINKEGKTRIKYIYDLSQVGVIYTEQEINKAIESENPYSIVNQRDPNGHGTHVTSIACAGGNIRRELYGVAYESDIAMVKLTPEGMLNYTKSTVIMRGIKFLLDKKNENNQPLVINLSFSTNDGAHNGSSVMEQYINTVCNAENITFVVAAGNEADRGHHVGGMLRKEQNISLNIGKEETGIIFQLYKGILSDISIELKNPSGISTGKFRIKEGFREGNAGTDRVSFYYTGPKPFNISGEIIIAILPEVSNYINDGVWTIKIYLDNDYSSNFDIWLPIAEGLNTATKFLKPNVFNTLGIPATVQNVVSVGSYDYATGNISSFSGRGGEGNPVLKPDLVAPGESIQGAIPGGRFDTKTGTSMAAPQVAGICALFMQWGMIERNDPFLYGERLKYYLLRGAKRNRQLTVYPNVTWGYGTVCADNSLQLLIDESFSRNLNNEYRGFRMNCGDLYVDSNYTNYVVEYNGDILGALENIDFACGFILDDNFAIVTVQTGKERRLLKEVKEIVYLVPKMPYTLNSTPIEAAQIDKFNDNKYLNLRGKGVLIGIVDTGINYLSREFMYEDDTTRIFSIWDQTVSIGPSPEGLIFGTEYTSEKINEAIKANERNENPYSIVPSFDEIGHGTSMACIIAGRGYNPQVRGGAPDSELVVVKLKTANSRLDINIEDPVYEGTDLIVGIKYLFNIARALNRPMVIYIPLGTNLGPHDGNSVIERYIDDVSRVRGIVAVTSTGNEGESGTHAAGEIDETGDFHILELKVSPEQKNLMFEVWATKPDKISLGIVSPSGEVIEKIPAKLQEVEEIKFVYEGTRVTVEYFLPEELTGDELIRVTMRDLKEGIWQFRIIGDYIVNGTFNAYLLQRKLLRGDTRFLNSTPYGTLTPPSTSRYIISTSFYNQNNNSIVAVSGRGFTRDERIKPDITTGGIDARTISKNDSVITISGASVASATLASACALMLQWGIVDGNDPTLYAPKLKTYLIRGTNKRPGDVYPNREWGYGMLSLEGVFQSIRTRCSSCESINFLPDDLDELKSMVLDRNKEV</sequence>
<dbReference type="GO" id="GO:0006508">
    <property type="term" value="P:proteolysis"/>
    <property type="evidence" value="ECO:0007669"/>
    <property type="project" value="UniProtKB-KW"/>
</dbReference>
<dbReference type="InterPro" id="IPR000209">
    <property type="entry name" value="Peptidase_S8/S53_dom"/>
</dbReference>
<dbReference type="InterPro" id="IPR041365">
    <property type="entry name" value="CspB_prodomain"/>
</dbReference>
<dbReference type="SUPFAM" id="SSF52743">
    <property type="entry name" value="Subtilisin-like"/>
    <property type="match status" value="2"/>
</dbReference>
<evidence type="ECO:0000256" key="6">
    <source>
        <dbReference type="PROSITE-ProRule" id="PRU01240"/>
    </source>
</evidence>
<keyword evidence="4 6" id="KW-0720">Serine protease</keyword>
<evidence type="ECO:0000256" key="1">
    <source>
        <dbReference type="ARBA" id="ARBA00011073"/>
    </source>
</evidence>
<feature type="active site" description="Charge relay system" evidence="5 6">
    <location>
        <position position="499"/>
    </location>
</feature>
<feature type="domain" description="Peptidase S8/S53" evidence="8">
    <location>
        <begin position="679"/>
        <end position="872"/>
    </location>
</feature>
<evidence type="ECO:0000256" key="3">
    <source>
        <dbReference type="ARBA" id="ARBA00022801"/>
    </source>
</evidence>
<dbReference type="Gene3D" id="2.60.120.1290">
    <property type="match status" value="2"/>
</dbReference>
<dbReference type="InterPro" id="IPR034045">
    <property type="entry name" value="Pep_S8_CspA-like"/>
</dbReference>
<dbReference type="InterPro" id="IPR036852">
    <property type="entry name" value="Peptidase_S8/S53_dom_sf"/>
</dbReference>
<comment type="similarity">
    <text evidence="1 6 7">Belongs to the peptidase S8 family.</text>
</comment>
<name>A0A1I0YTP6_9CLOT</name>
<feature type="domain" description="Peptidase S8/S53" evidence="8">
    <location>
        <begin position="433"/>
        <end position="540"/>
    </location>
</feature>
<dbReference type="InterPro" id="IPR023827">
    <property type="entry name" value="Peptidase_S8_Asp-AS"/>
</dbReference>
<feature type="active site" description="Charge relay system" evidence="5 6">
    <location>
        <position position="130"/>
    </location>
</feature>
<reference evidence="10 11" key="1">
    <citation type="submission" date="2016-10" db="EMBL/GenBank/DDBJ databases">
        <authorList>
            <person name="de Groot N.N."/>
        </authorList>
    </citation>
    <scope>NUCLEOTIDE SEQUENCE [LARGE SCALE GENOMIC DNA]</scope>
    <source>
        <strain evidence="10 11">DSM 12271</strain>
    </source>
</reference>
<dbReference type="PROSITE" id="PS00136">
    <property type="entry name" value="SUBTILASE_ASP"/>
    <property type="match status" value="1"/>
</dbReference>
<dbReference type="AlphaFoldDB" id="A0A1I0YTP6"/>
<evidence type="ECO:0000259" key="9">
    <source>
        <dbReference type="Pfam" id="PF18425"/>
    </source>
</evidence>
<proteinExistence type="inferred from homology"/>
<dbReference type="InterPro" id="IPR050131">
    <property type="entry name" value="Peptidase_S8_subtilisin-like"/>
</dbReference>
<dbReference type="Gene3D" id="3.30.70.2980">
    <property type="match status" value="1"/>
</dbReference>
<feature type="active site" description="Charge relay system" evidence="5 6">
    <location>
        <position position="188"/>
    </location>
</feature>
<accession>A0A1I0YTP6</accession>
<dbReference type="RefSeq" id="WP_177199387.1">
    <property type="nucleotide sequence ID" value="NZ_FOKI01000014.1"/>
</dbReference>
<feature type="domain" description="Peptidase S8/S53" evidence="8">
    <location>
        <begin position="1014"/>
        <end position="1133"/>
    </location>
</feature>
<dbReference type="Pfam" id="PF18425">
    <property type="entry name" value="CspB_prodomain"/>
    <property type="match status" value="1"/>
</dbReference>
<evidence type="ECO:0000313" key="10">
    <source>
        <dbReference type="EMBL" id="SFB15493.1"/>
    </source>
</evidence>
<dbReference type="PROSITE" id="PS51892">
    <property type="entry name" value="SUBTILASE"/>
    <property type="match status" value="1"/>
</dbReference>
<dbReference type="PANTHER" id="PTHR43806">
    <property type="entry name" value="PEPTIDASE S8"/>
    <property type="match status" value="1"/>
</dbReference>
<dbReference type="PANTHER" id="PTHR43806:SF11">
    <property type="entry name" value="CEREVISIN-RELATED"/>
    <property type="match status" value="1"/>
</dbReference>
<evidence type="ECO:0000259" key="8">
    <source>
        <dbReference type="Pfam" id="PF00082"/>
    </source>
</evidence>